<feature type="region of interest" description="Disordered" evidence="2">
    <location>
        <begin position="1"/>
        <end position="38"/>
    </location>
</feature>
<evidence type="ECO:0000256" key="2">
    <source>
        <dbReference type="SAM" id="MobiDB-lite"/>
    </source>
</evidence>
<comment type="caution">
    <text evidence="4">The sequence shown here is derived from an EMBL/GenBank/DDBJ whole genome shotgun (WGS) entry which is preliminary data.</text>
</comment>
<evidence type="ECO:0000313" key="5">
    <source>
        <dbReference type="Proteomes" id="UP000653644"/>
    </source>
</evidence>
<proteinExistence type="predicted"/>
<feature type="compositionally biased region" description="Basic and acidic residues" evidence="2">
    <location>
        <begin position="19"/>
        <end position="31"/>
    </location>
</feature>
<sequence>MKATWPEGPMGAGRGGNVADEKRRRKDEHSHNIPHPSTGVFAPAMKYTRLGTSGLVVSRLSLGCMTFGEGPNSLKWALSEEESMPIFRQAVELGITFWDTGNVYSFGSSEEIVGRAIKKHARREDIVLATKLFYPMHPGPGGSGTSRKAVMEQIDAFRASPNGPYELVHGRR</sequence>
<dbReference type="Pfam" id="PF00248">
    <property type="entry name" value="Aldo_ket_red"/>
    <property type="match status" value="1"/>
</dbReference>
<dbReference type="EMBL" id="BMVN01000106">
    <property type="protein sequence ID" value="GHA75612.1"/>
    <property type="molecule type" value="Genomic_DNA"/>
</dbReference>
<evidence type="ECO:0000256" key="1">
    <source>
        <dbReference type="ARBA" id="ARBA00023002"/>
    </source>
</evidence>
<keyword evidence="5" id="KW-1185">Reference proteome</keyword>
<dbReference type="PANTHER" id="PTHR43364:SF4">
    <property type="entry name" value="NAD(P)-LINKED OXIDOREDUCTASE SUPERFAMILY PROTEIN"/>
    <property type="match status" value="1"/>
</dbReference>
<dbReference type="PANTHER" id="PTHR43364">
    <property type="entry name" value="NADH-SPECIFIC METHYLGLYOXAL REDUCTASE-RELATED"/>
    <property type="match status" value="1"/>
</dbReference>
<reference evidence="5" key="1">
    <citation type="journal article" date="2019" name="Int. J. Syst. Evol. Microbiol.">
        <title>The Global Catalogue of Microorganisms (GCM) 10K type strain sequencing project: providing services to taxonomists for standard genome sequencing and annotation.</title>
        <authorList>
            <consortium name="The Broad Institute Genomics Platform"/>
            <consortium name="The Broad Institute Genome Sequencing Center for Infectious Disease"/>
            <person name="Wu L."/>
            <person name="Ma J."/>
        </authorList>
    </citation>
    <scope>NUCLEOTIDE SEQUENCE [LARGE SCALE GENOMIC DNA]</scope>
    <source>
        <strain evidence="5">JCM 4733</strain>
    </source>
</reference>
<protein>
    <recommendedName>
        <fullName evidence="3">NADP-dependent oxidoreductase domain-containing protein</fullName>
    </recommendedName>
</protein>
<organism evidence="4 5">
    <name type="scientific">Streptomyces canarius</name>
    <dbReference type="NCBI Taxonomy" id="285453"/>
    <lineage>
        <taxon>Bacteria</taxon>
        <taxon>Bacillati</taxon>
        <taxon>Actinomycetota</taxon>
        <taxon>Actinomycetes</taxon>
        <taxon>Kitasatosporales</taxon>
        <taxon>Streptomycetaceae</taxon>
        <taxon>Streptomyces</taxon>
    </lineage>
</organism>
<evidence type="ECO:0000313" key="4">
    <source>
        <dbReference type="EMBL" id="GHA75612.1"/>
    </source>
</evidence>
<accession>A0ABQ3DBE6</accession>
<dbReference type="InterPro" id="IPR023210">
    <property type="entry name" value="NADP_OxRdtase_dom"/>
</dbReference>
<dbReference type="InterPro" id="IPR050523">
    <property type="entry name" value="AKR_Detox_Biosynth"/>
</dbReference>
<dbReference type="Gene3D" id="3.20.20.100">
    <property type="entry name" value="NADP-dependent oxidoreductase domain"/>
    <property type="match status" value="1"/>
</dbReference>
<evidence type="ECO:0000259" key="3">
    <source>
        <dbReference type="Pfam" id="PF00248"/>
    </source>
</evidence>
<name>A0ABQ3DBE6_9ACTN</name>
<keyword evidence="1" id="KW-0560">Oxidoreductase</keyword>
<dbReference type="SUPFAM" id="SSF51430">
    <property type="entry name" value="NAD(P)-linked oxidoreductase"/>
    <property type="match status" value="1"/>
</dbReference>
<dbReference type="InterPro" id="IPR036812">
    <property type="entry name" value="NAD(P)_OxRdtase_dom_sf"/>
</dbReference>
<dbReference type="Proteomes" id="UP000653644">
    <property type="component" value="Unassembled WGS sequence"/>
</dbReference>
<feature type="domain" description="NADP-dependent oxidoreductase" evidence="3">
    <location>
        <begin position="59"/>
        <end position="157"/>
    </location>
</feature>
<gene>
    <name evidence="4" type="ORF">GCM10010345_92250</name>
</gene>